<dbReference type="InterPro" id="IPR050172">
    <property type="entry name" value="SsuD_RutA_monooxygenase"/>
</dbReference>
<evidence type="ECO:0000313" key="7">
    <source>
        <dbReference type="Proteomes" id="UP000189370"/>
    </source>
</evidence>
<comment type="caution">
    <text evidence="6">The sequence shown here is derived from an EMBL/GenBank/DDBJ whole genome shotgun (WGS) entry which is preliminary data.</text>
</comment>
<dbReference type="InterPro" id="IPR036661">
    <property type="entry name" value="Luciferase-like_sf"/>
</dbReference>
<dbReference type="GO" id="GO:0008726">
    <property type="term" value="F:alkanesulfonate monooxygenase activity"/>
    <property type="evidence" value="ECO:0007669"/>
    <property type="project" value="TreeGrafter"/>
</dbReference>
<dbReference type="Proteomes" id="UP000189370">
    <property type="component" value="Unassembled WGS sequence"/>
</dbReference>
<dbReference type="InterPro" id="IPR019921">
    <property type="entry name" value="Lucif-like_OxRdtase_Rv2161c"/>
</dbReference>
<dbReference type="Gene3D" id="3.20.20.30">
    <property type="entry name" value="Luciferase-like domain"/>
    <property type="match status" value="1"/>
</dbReference>
<evidence type="ECO:0000256" key="3">
    <source>
        <dbReference type="ARBA" id="ARBA00023002"/>
    </source>
</evidence>
<reference evidence="7" key="1">
    <citation type="submission" date="2016-04" db="EMBL/GenBank/DDBJ databases">
        <authorList>
            <person name="Chen S.-C."/>
            <person name="Lai M.-C."/>
        </authorList>
    </citation>
    <scope>NUCLEOTIDE SEQUENCE [LARGE SCALE GENOMIC DNA]</scope>
    <source>
        <strain evidence="7">AB14</strain>
    </source>
</reference>
<feature type="domain" description="Luciferase-like" evidence="5">
    <location>
        <begin position="15"/>
        <end position="266"/>
    </location>
</feature>
<evidence type="ECO:0000256" key="4">
    <source>
        <dbReference type="ARBA" id="ARBA00023033"/>
    </source>
</evidence>
<evidence type="ECO:0000259" key="5">
    <source>
        <dbReference type="Pfam" id="PF00296"/>
    </source>
</evidence>
<dbReference type="PANTHER" id="PTHR42847">
    <property type="entry name" value="ALKANESULFONATE MONOOXYGENASE"/>
    <property type="match status" value="1"/>
</dbReference>
<dbReference type="InterPro" id="IPR011251">
    <property type="entry name" value="Luciferase-like_dom"/>
</dbReference>
<protein>
    <submittedName>
        <fullName evidence="6">LLM class F420-dependent oxidoreductase</fullName>
    </submittedName>
</protein>
<organism evidence="6 7">
    <name type="scientific">Natrinema saccharevitans</name>
    <dbReference type="NCBI Taxonomy" id="301967"/>
    <lineage>
        <taxon>Archaea</taxon>
        <taxon>Methanobacteriati</taxon>
        <taxon>Methanobacteriota</taxon>
        <taxon>Stenosarchaea group</taxon>
        <taxon>Halobacteria</taxon>
        <taxon>Halobacteriales</taxon>
        <taxon>Natrialbaceae</taxon>
        <taxon>Natrinema</taxon>
    </lineage>
</organism>
<keyword evidence="2" id="KW-0288">FMN</keyword>
<evidence type="ECO:0000256" key="1">
    <source>
        <dbReference type="ARBA" id="ARBA00022630"/>
    </source>
</evidence>
<dbReference type="NCBIfam" id="TIGR03619">
    <property type="entry name" value="F420_Rv2161c"/>
    <property type="match status" value="1"/>
</dbReference>
<dbReference type="PANTHER" id="PTHR42847:SF4">
    <property type="entry name" value="ALKANESULFONATE MONOOXYGENASE-RELATED"/>
    <property type="match status" value="1"/>
</dbReference>
<dbReference type="RefSeq" id="WP_076147151.1">
    <property type="nucleotide sequence ID" value="NZ_LWLN01000001.1"/>
</dbReference>
<proteinExistence type="predicted"/>
<dbReference type="EMBL" id="LWLN01000001">
    <property type="protein sequence ID" value="OLZ42023.1"/>
    <property type="molecule type" value="Genomic_DNA"/>
</dbReference>
<evidence type="ECO:0000313" key="6">
    <source>
        <dbReference type="EMBL" id="OLZ42023.1"/>
    </source>
</evidence>
<name>A0A1S8AYU8_9EURY</name>
<keyword evidence="4" id="KW-0503">Monooxygenase</keyword>
<dbReference type="SUPFAM" id="SSF51679">
    <property type="entry name" value="Bacterial luciferase-like"/>
    <property type="match status" value="1"/>
</dbReference>
<dbReference type="AlphaFoldDB" id="A0A1S8AYU8"/>
<accession>A0A1S8AYU8</accession>
<dbReference type="Pfam" id="PF00296">
    <property type="entry name" value="Bac_luciferase"/>
    <property type="match status" value="1"/>
</dbReference>
<dbReference type="OrthoDB" id="7684at2157"/>
<dbReference type="STRING" id="301967.A6E15_14005"/>
<keyword evidence="3" id="KW-0560">Oxidoreductase</keyword>
<keyword evidence="7" id="KW-1185">Reference proteome</keyword>
<keyword evidence="1" id="KW-0285">Flavoprotein</keyword>
<sequence>MEIGAVLPQLEIGHDPETIADYARRVESSGYEHLLAYDHVLGVNPDREGWDGPYDYESTFHEPLTTYSYLAGQTAELTFITGILVLPQRQTALVAKQAAQLDRFTDGRFRMGVGVGWNEPEYVGLGQDFSRRGQRIEEQVEVLRSLWTDELVEFDGEFHEIPDAGIRPLPVQRPIPLWMGGMAEPVKRRVARLADGWLPQFQPGDDAEAHLADLAEYAEEAGRDPDDIGLGGRMYAVPDEEDEWIERAQAWRELGADYLSITTMYQGLEGAEHTAHLERVAEVLDETDLL</sequence>
<dbReference type="GO" id="GO:0046306">
    <property type="term" value="P:alkanesulfonate catabolic process"/>
    <property type="evidence" value="ECO:0007669"/>
    <property type="project" value="TreeGrafter"/>
</dbReference>
<gene>
    <name evidence="6" type="ORF">A6E15_14005</name>
</gene>
<evidence type="ECO:0000256" key="2">
    <source>
        <dbReference type="ARBA" id="ARBA00022643"/>
    </source>
</evidence>